<dbReference type="EMBL" id="CAJVPI010006581">
    <property type="protein sequence ID" value="CAG8679382.1"/>
    <property type="molecule type" value="Genomic_DNA"/>
</dbReference>
<sequence length="154" mass="17819">HQICLLSENDVENFVWSTEEQTRSGRSIDITLMRSQNQQRGVSIGDGFEIHIPELSTCNQDSSKVYIIESTTSQTLAIMQPTDKSSLSTQTKTFTSSRDFQQFWRQHLNNNSHALRFNKLSIDELIILIKDGLNKPELLHEYEDRMKKLNDETN</sequence>
<protein>
    <submittedName>
        <fullName evidence="1">2769_t:CDS:1</fullName>
    </submittedName>
</protein>
<gene>
    <name evidence="1" type="ORF">PBRASI_LOCUS11721</name>
</gene>
<feature type="non-terminal residue" evidence="1">
    <location>
        <position position="154"/>
    </location>
</feature>
<reference evidence="1" key="1">
    <citation type="submission" date="2021-06" db="EMBL/GenBank/DDBJ databases">
        <authorList>
            <person name="Kallberg Y."/>
            <person name="Tangrot J."/>
            <person name="Rosling A."/>
        </authorList>
    </citation>
    <scope>NUCLEOTIDE SEQUENCE</scope>
    <source>
        <strain evidence="1">BR232B</strain>
    </source>
</reference>
<name>A0A9N9ELV3_9GLOM</name>
<keyword evidence="2" id="KW-1185">Reference proteome</keyword>
<proteinExistence type="predicted"/>
<accession>A0A9N9ELV3</accession>
<feature type="non-terminal residue" evidence="1">
    <location>
        <position position="1"/>
    </location>
</feature>
<dbReference type="Proteomes" id="UP000789739">
    <property type="component" value="Unassembled WGS sequence"/>
</dbReference>
<evidence type="ECO:0000313" key="1">
    <source>
        <dbReference type="EMBL" id="CAG8679382.1"/>
    </source>
</evidence>
<dbReference type="AlphaFoldDB" id="A0A9N9ELV3"/>
<comment type="caution">
    <text evidence="1">The sequence shown here is derived from an EMBL/GenBank/DDBJ whole genome shotgun (WGS) entry which is preliminary data.</text>
</comment>
<dbReference type="OrthoDB" id="2392431at2759"/>
<evidence type="ECO:0000313" key="2">
    <source>
        <dbReference type="Proteomes" id="UP000789739"/>
    </source>
</evidence>
<organism evidence="1 2">
    <name type="scientific">Paraglomus brasilianum</name>
    <dbReference type="NCBI Taxonomy" id="144538"/>
    <lineage>
        <taxon>Eukaryota</taxon>
        <taxon>Fungi</taxon>
        <taxon>Fungi incertae sedis</taxon>
        <taxon>Mucoromycota</taxon>
        <taxon>Glomeromycotina</taxon>
        <taxon>Glomeromycetes</taxon>
        <taxon>Paraglomerales</taxon>
        <taxon>Paraglomeraceae</taxon>
        <taxon>Paraglomus</taxon>
    </lineage>
</organism>